<proteinExistence type="inferred from homology"/>
<evidence type="ECO:0000259" key="5">
    <source>
        <dbReference type="PROSITE" id="PS50049"/>
    </source>
</evidence>
<dbReference type="EMBL" id="CALNXI010002944">
    <property type="protein sequence ID" value="CAH3191517.1"/>
    <property type="molecule type" value="Genomic_DNA"/>
</dbReference>
<dbReference type="PANTHER" id="PTHR11471">
    <property type="entry name" value="TUMOR NECROSIS FACTOR FAMILY MEMBER"/>
    <property type="match status" value="1"/>
</dbReference>
<evidence type="ECO:0000256" key="4">
    <source>
        <dbReference type="ARBA" id="ARBA00023136"/>
    </source>
</evidence>
<organism evidence="6 7">
    <name type="scientific">Porites evermanni</name>
    <dbReference type="NCBI Taxonomy" id="104178"/>
    <lineage>
        <taxon>Eukaryota</taxon>
        <taxon>Metazoa</taxon>
        <taxon>Cnidaria</taxon>
        <taxon>Anthozoa</taxon>
        <taxon>Hexacorallia</taxon>
        <taxon>Scleractinia</taxon>
        <taxon>Fungiina</taxon>
        <taxon>Poritidae</taxon>
        <taxon>Porites</taxon>
    </lineage>
</organism>
<reference evidence="6 7" key="1">
    <citation type="submission" date="2022-05" db="EMBL/GenBank/DDBJ databases">
        <authorList>
            <consortium name="Genoscope - CEA"/>
            <person name="William W."/>
        </authorList>
    </citation>
    <scope>NUCLEOTIDE SEQUENCE [LARGE SCALE GENOMIC DNA]</scope>
</reference>
<dbReference type="InterPro" id="IPR008983">
    <property type="entry name" value="Tumour_necrosis_fac-like_dom"/>
</dbReference>
<feature type="domain" description="THD" evidence="5">
    <location>
        <begin position="7"/>
        <end position="132"/>
    </location>
</feature>
<evidence type="ECO:0000313" key="7">
    <source>
        <dbReference type="Proteomes" id="UP001159427"/>
    </source>
</evidence>
<evidence type="ECO:0000256" key="3">
    <source>
        <dbReference type="ARBA" id="ARBA00022514"/>
    </source>
</evidence>
<dbReference type="PROSITE" id="PS50049">
    <property type="entry name" value="THD_2"/>
    <property type="match status" value="1"/>
</dbReference>
<accession>A0ABN8SIX8</accession>
<name>A0ABN8SIX8_9CNID</name>
<comment type="similarity">
    <text evidence="2">Belongs to the tumor necrosis factor family.</text>
</comment>
<sequence>PKDPKKPSAHIEAANLGDKTYQANIMIKDWSVSAPFSHLAGGMKYQDGKLTVPTTGRYYIYLQIYCKTQGRVYVRANNRVITMIQSPTTSSAMYVGGVFNLTAGDVITFLSAYANFRVFMYSYHTYFGAYLI</sequence>
<evidence type="ECO:0000256" key="1">
    <source>
        <dbReference type="ARBA" id="ARBA00004370"/>
    </source>
</evidence>
<dbReference type="PANTHER" id="PTHR11471:SF13">
    <property type="entry name" value="TNF FAMILY PROFILE DOMAIN-CONTAINING PROTEIN"/>
    <property type="match status" value="1"/>
</dbReference>
<keyword evidence="7" id="KW-1185">Reference proteome</keyword>
<gene>
    <name evidence="6" type="ORF">PEVE_00022010</name>
</gene>
<keyword evidence="4" id="KW-0472">Membrane</keyword>
<keyword evidence="3" id="KW-0202">Cytokine</keyword>
<dbReference type="Gene3D" id="2.60.120.40">
    <property type="match status" value="1"/>
</dbReference>
<dbReference type="Pfam" id="PF00229">
    <property type="entry name" value="TNF"/>
    <property type="match status" value="1"/>
</dbReference>
<dbReference type="Proteomes" id="UP001159427">
    <property type="component" value="Unassembled WGS sequence"/>
</dbReference>
<dbReference type="InterPro" id="IPR006052">
    <property type="entry name" value="TNF_dom"/>
</dbReference>
<feature type="non-terminal residue" evidence="6">
    <location>
        <position position="1"/>
    </location>
</feature>
<protein>
    <recommendedName>
        <fullName evidence="5">THD domain-containing protein</fullName>
    </recommendedName>
</protein>
<evidence type="ECO:0000313" key="6">
    <source>
        <dbReference type="EMBL" id="CAH3191517.1"/>
    </source>
</evidence>
<dbReference type="SUPFAM" id="SSF49842">
    <property type="entry name" value="TNF-like"/>
    <property type="match status" value="1"/>
</dbReference>
<comment type="caution">
    <text evidence="6">The sequence shown here is derived from an EMBL/GenBank/DDBJ whole genome shotgun (WGS) entry which is preliminary data.</text>
</comment>
<comment type="subcellular location">
    <subcellularLocation>
        <location evidence="1">Membrane</location>
    </subcellularLocation>
</comment>
<evidence type="ECO:0000256" key="2">
    <source>
        <dbReference type="ARBA" id="ARBA00008670"/>
    </source>
</evidence>